<protein>
    <submittedName>
        <fullName evidence="12">Histidine kinase</fullName>
    </submittedName>
</protein>
<dbReference type="EMBL" id="JBHTIH010000002">
    <property type="protein sequence ID" value="MFD0738318.1"/>
    <property type="molecule type" value="Genomic_DNA"/>
</dbReference>
<feature type="transmembrane region" description="Helical" evidence="9">
    <location>
        <begin position="213"/>
        <end position="231"/>
    </location>
</feature>
<keyword evidence="3" id="KW-0808">Transferase</keyword>
<comment type="subcellular location">
    <subcellularLocation>
        <location evidence="1">Cell membrane</location>
        <topology evidence="1">Multi-pass membrane protein</topology>
    </subcellularLocation>
</comment>
<feature type="transmembrane region" description="Helical" evidence="9">
    <location>
        <begin position="149"/>
        <end position="175"/>
    </location>
</feature>
<evidence type="ECO:0000256" key="4">
    <source>
        <dbReference type="ARBA" id="ARBA00022692"/>
    </source>
</evidence>
<dbReference type="InterPro" id="IPR050482">
    <property type="entry name" value="Sensor_HK_TwoCompSys"/>
</dbReference>
<proteinExistence type="predicted"/>
<feature type="domain" description="MASE1" evidence="10">
    <location>
        <begin position="29"/>
        <end position="279"/>
    </location>
</feature>
<evidence type="ECO:0000256" key="8">
    <source>
        <dbReference type="ARBA" id="ARBA00023136"/>
    </source>
</evidence>
<evidence type="ECO:0000259" key="11">
    <source>
        <dbReference type="Pfam" id="PF07730"/>
    </source>
</evidence>
<evidence type="ECO:0000256" key="2">
    <source>
        <dbReference type="ARBA" id="ARBA00022475"/>
    </source>
</evidence>
<keyword evidence="4 9" id="KW-0812">Transmembrane</keyword>
<dbReference type="Proteomes" id="UP001597090">
    <property type="component" value="Unassembled WGS sequence"/>
</dbReference>
<sequence>MSKLAIEAHPTPRRRILWPWLALYPIAWAALFAGSSIYWFLPAGLRLGALWLLPRRAWWMLALVEWLGILALSLARGAFQSLPGLVSSTVLPWCIYALVLRGIGRHGRERPTREVLPRLLATGLLAAIFTTVALTAIDLNDDGVLPASLAATLVSYALGDFAGIVIMVPLLLVLHDQARPSRLPWRALLADGLVLVPLAVALGLSALPALEAPVYPLLLSLFPAFGLAYRFGWRPATVALGLLSIGVHAIAEPVAQLWGPGQMQLLVAVIGSAVLLLGVASETQQQQRSELSATVQALSMRGTQLVEAANRIASLQEQERRRIGAELHDQIGQDMTAIATRLRVVERTAVDPDVRDGLASIRALVNDAHAHLREVINSLHPAVLDRFGLARALAEGPFAEMLADHDIDYSCQIDGDVDALPDNIASALYRICQEATTNCAKHGCGQRVYIHLTLLPRVGGAELALQIGDYAGRLDIDTQHPGRGLLNIRDRADAIGARYDFNAESGSPRHAVQMWVPQAAFAGVPS</sequence>
<dbReference type="Gene3D" id="1.20.5.1930">
    <property type="match status" value="1"/>
</dbReference>
<feature type="transmembrane region" description="Helical" evidence="9">
    <location>
        <begin position="187"/>
        <end position="207"/>
    </location>
</feature>
<reference evidence="13" key="1">
    <citation type="journal article" date="2019" name="Int. J. Syst. Evol. Microbiol.">
        <title>The Global Catalogue of Microorganisms (GCM) 10K type strain sequencing project: providing services to taxonomists for standard genome sequencing and annotation.</title>
        <authorList>
            <consortium name="The Broad Institute Genomics Platform"/>
            <consortium name="The Broad Institute Genome Sequencing Center for Infectious Disease"/>
            <person name="Wu L."/>
            <person name="Ma J."/>
        </authorList>
    </citation>
    <scope>NUCLEOTIDE SEQUENCE [LARGE SCALE GENOMIC DNA]</scope>
    <source>
        <strain evidence="13">CCUG 55491</strain>
    </source>
</reference>
<evidence type="ECO:0000313" key="13">
    <source>
        <dbReference type="Proteomes" id="UP001597090"/>
    </source>
</evidence>
<gene>
    <name evidence="12" type="ORF">ACFQZQ_03310</name>
</gene>
<feature type="transmembrane region" description="Helical" evidence="9">
    <location>
        <begin position="115"/>
        <end position="137"/>
    </location>
</feature>
<evidence type="ECO:0000256" key="6">
    <source>
        <dbReference type="ARBA" id="ARBA00022989"/>
    </source>
</evidence>
<organism evidence="12 13">
    <name type="scientific">Lysobacter koreensis</name>
    <dbReference type="NCBI Taxonomy" id="266122"/>
    <lineage>
        <taxon>Bacteria</taxon>
        <taxon>Pseudomonadati</taxon>
        <taxon>Pseudomonadota</taxon>
        <taxon>Gammaproteobacteria</taxon>
        <taxon>Lysobacterales</taxon>
        <taxon>Lysobacteraceae</taxon>
        <taxon>Lysobacter</taxon>
    </lineage>
</organism>
<keyword evidence="5 12" id="KW-0418">Kinase</keyword>
<keyword evidence="2" id="KW-1003">Cell membrane</keyword>
<accession>A0ABW2YJ71</accession>
<feature type="transmembrane region" description="Helical" evidence="9">
    <location>
        <begin position="20"/>
        <end position="45"/>
    </location>
</feature>
<dbReference type="Pfam" id="PF05231">
    <property type="entry name" value="MASE1"/>
    <property type="match status" value="1"/>
</dbReference>
<feature type="domain" description="Signal transduction histidine kinase subgroup 3 dimerisation and phosphoacceptor" evidence="11">
    <location>
        <begin position="319"/>
        <end position="384"/>
    </location>
</feature>
<dbReference type="GO" id="GO:0016301">
    <property type="term" value="F:kinase activity"/>
    <property type="evidence" value="ECO:0007669"/>
    <property type="project" value="UniProtKB-KW"/>
</dbReference>
<evidence type="ECO:0000256" key="7">
    <source>
        <dbReference type="ARBA" id="ARBA00023012"/>
    </source>
</evidence>
<dbReference type="Pfam" id="PF07730">
    <property type="entry name" value="HisKA_3"/>
    <property type="match status" value="1"/>
</dbReference>
<dbReference type="InterPro" id="IPR011712">
    <property type="entry name" value="Sig_transdc_His_kin_sub3_dim/P"/>
</dbReference>
<evidence type="ECO:0000256" key="9">
    <source>
        <dbReference type="SAM" id="Phobius"/>
    </source>
</evidence>
<feature type="transmembrane region" description="Helical" evidence="9">
    <location>
        <begin position="238"/>
        <end position="255"/>
    </location>
</feature>
<dbReference type="PANTHER" id="PTHR24421">
    <property type="entry name" value="NITRATE/NITRITE SENSOR PROTEIN NARX-RELATED"/>
    <property type="match status" value="1"/>
</dbReference>
<name>A0ABW2YJ71_9GAMM</name>
<dbReference type="InterPro" id="IPR007895">
    <property type="entry name" value="MASE1"/>
</dbReference>
<evidence type="ECO:0000256" key="3">
    <source>
        <dbReference type="ARBA" id="ARBA00022679"/>
    </source>
</evidence>
<dbReference type="Gene3D" id="3.30.565.10">
    <property type="entry name" value="Histidine kinase-like ATPase, C-terminal domain"/>
    <property type="match status" value="1"/>
</dbReference>
<dbReference type="CDD" id="cd16917">
    <property type="entry name" value="HATPase_UhpB-NarQ-NarX-like"/>
    <property type="match status" value="1"/>
</dbReference>
<evidence type="ECO:0000256" key="5">
    <source>
        <dbReference type="ARBA" id="ARBA00022777"/>
    </source>
</evidence>
<keyword evidence="6 9" id="KW-1133">Transmembrane helix</keyword>
<keyword evidence="13" id="KW-1185">Reference proteome</keyword>
<feature type="transmembrane region" description="Helical" evidence="9">
    <location>
        <begin position="57"/>
        <end position="79"/>
    </location>
</feature>
<keyword evidence="7" id="KW-0902">Two-component regulatory system</keyword>
<evidence type="ECO:0000256" key="1">
    <source>
        <dbReference type="ARBA" id="ARBA00004651"/>
    </source>
</evidence>
<evidence type="ECO:0000313" key="12">
    <source>
        <dbReference type="EMBL" id="MFD0738318.1"/>
    </source>
</evidence>
<dbReference type="InterPro" id="IPR036890">
    <property type="entry name" value="HATPase_C_sf"/>
</dbReference>
<dbReference type="SUPFAM" id="SSF55874">
    <property type="entry name" value="ATPase domain of HSP90 chaperone/DNA topoisomerase II/histidine kinase"/>
    <property type="match status" value="1"/>
</dbReference>
<comment type="caution">
    <text evidence="12">The sequence shown here is derived from an EMBL/GenBank/DDBJ whole genome shotgun (WGS) entry which is preliminary data.</text>
</comment>
<evidence type="ECO:0000259" key="10">
    <source>
        <dbReference type="Pfam" id="PF05231"/>
    </source>
</evidence>
<keyword evidence="8 9" id="KW-0472">Membrane</keyword>